<evidence type="ECO:0000313" key="5">
    <source>
        <dbReference type="Proteomes" id="UP001208692"/>
    </source>
</evidence>
<feature type="compositionally biased region" description="Basic and acidic residues" evidence="1">
    <location>
        <begin position="31"/>
        <end position="45"/>
    </location>
</feature>
<dbReference type="AlphaFoldDB" id="A0AAV5AUX9"/>
<accession>A0AAV5AUX9</accession>
<evidence type="ECO:0000313" key="4">
    <source>
        <dbReference type="Proteomes" id="UP001207736"/>
    </source>
</evidence>
<comment type="caution">
    <text evidence="2">The sequence shown here is derived from an EMBL/GenBank/DDBJ whole genome shotgun (WGS) entry which is preliminary data.</text>
</comment>
<dbReference type="PROSITE" id="PS51257">
    <property type="entry name" value="PROKAR_LIPOPROTEIN"/>
    <property type="match status" value="1"/>
</dbReference>
<name>A0AAV5AUX9_9FLAO</name>
<evidence type="ECO:0000313" key="3">
    <source>
        <dbReference type="EMBL" id="GJM52283.1"/>
    </source>
</evidence>
<organism evidence="2 4">
    <name type="scientific">Capnocytophaga catalasegens</name>
    <dbReference type="NCBI Taxonomy" id="1004260"/>
    <lineage>
        <taxon>Bacteria</taxon>
        <taxon>Pseudomonadati</taxon>
        <taxon>Bacteroidota</taxon>
        <taxon>Flavobacteriia</taxon>
        <taxon>Flavobacteriales</taxon>
        <taxon>Flavobacteriaceae</taxon>
        <taxon>Capnocytophaga</taxon>
    </lineage>
</organism>
<dbReference type="Proteomes" id="UP001207736">
    <property type="component" value="Unassembled WGS sequence"/>
</dbReference>
<dbReference type="InterPro" id="IPR032675">
    <property type="entry name" value="LRR_dom_sf"/>
</dbReference>
<evidence type="ECO:0008006" key="6">
    <source>
        <dbReference type="Google" id="ProtNLM"/>
    </source>
</evidence>
<sequence>MKKIVMYVMALILAVAVGGCTKEGPAGKDGINGKDGRDGVDGKDGHNGNVIITGNGVPDRGLGNIGDYYFDRITTNLYGAKTENGWGMPISLQGLKGDAGQNGTNGTDGSKILSGTIPPTNNVGNIGDWYIDTQAGRLYGAKTFIGWGMSIALNNTSANSKADFLISDDGTTLLQWRNKNSTSIDMTTIPELANVTKIGNRAFYGCMEATTIKLTDKITYIGHYAFEQYSRLVDLHIPKNVTHIGTWFIQGTKKLTRFYVEAETPPTLVSVDIAGYGDDYRFGYYTYIKEIYVPASSLDTYKNNPQWKELTDIKDCNYDQTEGKMICTITGSKLKSL</sequence>
<reference evidence="2 5" key="1">
    <citation type="submission" date="2021-11" db="EMBL/GenBank/DDBJ databases">
        <title>Draft genome sequence of Capnocytophaga sp. strain KC07075 isolated from cat oral cavity.</title>
        <authorList>
            <person name="Suzuki M."/>
            <person name="Imaoka K."/>
            <person name="Kimura M."/>
            <person name="Morikawa S."/>
            <person name="Maeda K."/>
        </authorList>
    </citation>
    <scope>NUCLEOTIDE SEQUENCE</scope>
    <source>
        <strain evidence="2">KC07075</strain>
        <strain evidence="3 5">KC07079</strain>
    </source>
</reference>
<dbReference type="Gene3D" id="3.80.10.10">
    <property type="entry name" value="Ribonuclease Inhibitor"/>
    <property type="match status" value="1"/>
</dbReference>
<proteinExistence type="predicted"/>
<evidence type="ECO:0000313" key="2">
    <source>
        <dbReference type="EMBL" id="GJM51208.1"/>
    </source>
</evidence>
<evidence type="ECO:0000256" key="1">
    <source>
        <dbReference type="SAM" id="MobiDB-lite"/>
    </source>
</evidence>
<protein>
    <recommendedName>
        <fullName evidence="6">Collagen-like protein</fullName>
    </recommendedName>
</protein>
<keyword evidence="5" id="KW-1185">Reference proteome</keyword>
<dbReference type="RefSeq" id="WP_264845642.1">
    <property type="nucleotide sequence ID" value="NZ_BPMA01000013.1"/>
</dbReference>
<gene>
    <name evidence="2" type="ORF">RCZ15_21810</name>
    <name evidence="3" type="ORF">RCZ16_06010</name>
</gene>
<dbReference type="EMBL" id="BQKA01000043">
    <property type="protein sequence ID" value="GJM51208.1"/>
    <property type="molecule type" value="Genomic_DNA"/>
</dbReference>
<feature type="region of interest" description="Disordered" evidence="1">
    <location>
        <begin position="25"/>
        <end position="45"/>
    </location>
</feature>
<dbReference type="Pfam" id="PF13306">
    <property type="entry name" value="LRR_5"/>
    <property type="match status" value="1"/>
</dbReference>
<dbReference type="Proteomes" id="UP001208692">
    <property type="component" value="Unassembled WGS sequence"/>
</dbReference>
<dbReference type="EMBL" id="BQKB01000010">
    <property type="protein sequence ID" value="GJM52283.1"/>
    <property type="molecule type" value="Genomic_DNA"/>
</dbReference>
<dbReference type="InterPro" id="IPR026906">
    <property type="entry name" value="LRR_5"/>
</dbReference>
<dbReference type="SUPFAM" id="SSF52058">
    <property type="entry name" value="L domain-like"/>
    <property type="match status" value="1"/>
</dbReference>